<dbReference type="AlphaFoldDB" id="A0A3N1ZTM0"/>
<dbReference type="RefSeq" id="WP_123574933.1">
    <property type="nucleotide sequence ID" value="NZ_RKHG01000001.1"/>
</dbReference>
<evidence type="ECO:0000313" key="2">
    <source>
        <dbReference type="EMBL" id="ROR53492.1"/>
    </source>
</evidence>
<protein>
    <recommendedName>
        <fullName evidence="4">DUF3054 family protein</fullName>
    </recommendedName>
</protein>
<name>A0A3N1ZTM0_9ACTN</name>
<keyword evidence="1" id="KW-0472">Membrane</keyword>
<proteinExistence type="predicted"/>
<dbReference type="Pfam" id="PF11255">
    <property type="entry name" value="DUF3054"/>
    <property type="match status" value="1"/>
</dbReference>
<feature type="transmembrane region" description="Helical" evidence="1">
    <location>
        <begin position="36"/>
        <end position="53"/>
    </location>
</feature>
<gene>
    <name evidence="2" type="ORF">EDD41_0646</name>
</gene>
<reference evidence="2 3" key="1">
    <citation type="submission" date="2018-11" db="EMBL/GenBank/DDBJ databases">
        <title>Sequencing the genomes of 1000 actinobacteria strains.</title>
        <authorList>
            <person name="Klenk H.-P."/>
        </authorList>
    </citation>
    <scope>NUCLEOTIDE SEQUENCE [LARGE SCALE GENOMIC DNA]</scope>
    <source>
        <strain evidence="2 3">DSM 10546</strain>
    </source>
</reference>
<evidence type="ECO:0000256" key="1">
    <source>
        <dbReference type="SAM" id="Phobius"/>
    </source>
</evidence>
<sequence length="116" mass="12299">MTKQVALALDLALVVLFSIIGVLSHSESLVSRLAPVVWPFLVACAVAWLILLWRHRPVGTLAAGVFVWLCTALGGLGLRAAAGGGTQTGFIIVTLVVTGIFLVGWRLLLRKKLVGI</sequence>
<feature type="transmembrane region" description="Helical" evidence="1">
    <location>
        <begin position="60"/>
        <end position="82"/>
    </location>
</feature>
<comment type="caution">
    <text evidence="2">The sequence shown here is derived from an EMBL/GenBank/DDBJ whole genome shotgun (WGS) entry which is preliminary data.</text>
</comment>
<accession>A0A3N1ZTM0</accession>
<organism evidence="2 3">
    <name type="scientific">Luteococcus japonicus</name>
    <dbReference type="NCBI Taxonomy" id="33984"/>
    <lineage>
        <taxon>Bacteria</taxon>
        <taxon>Bacillati</taxon>
        <taxon>Actinomycetota</taxon>
        <taxon>Actinomycetes</taxon>
        <taxon>Propionibacteriales</taxon>
        <taxon>Propionibacteriaceae</taxon>
        <taxon>Luteococcus</taxon>
    </lineage>
</organism>
<keyword evidence="1" id="KW-1133">Transmembrane helix</keyword>
<dbReference type="Proteomes" id="UP000275749">
    <property type="component" value="Unassembled WGS sequence"/>
</dbReference>
<dbReference type="EMBL" id="RKHG01000001">
    <property type="protein sequence ID" value="ROR53492.1"/>
    <property type="molecule type" value="Genomic_DNA"/>
</dbReference>
<evidence type="ECO:0008006" key="4">
    <source>
        <dbReference type="Google" id="ProtNLM"/>
    </source>
</evidence>
<dbReference type="InterPro" id="IPR021414">
    <property type="entry name" value="DUF3054"/>
</dbReference>
<feature type="transmembrane region" description="Helical" evidence="1">
    <location>
        <begin position="88"/>
        <end position="109"/>
    </location>
</feature>
<evidence type="ECO:0000313" key="3">
    <source>
        <dbReference type="Proteomes" id="UP000275749"/>
    </source>
</evidence>
<keyword evidence="1" id="KW-0812">Transmembrane</keyword>